<accession>A0AAW0DPE9</accession>
<name>A0AAW0DPE9_9AGAR</name>
<dbReference type="EMBL" id="JAWWNJ010000007">
    <property type="protein sequence ID" value="KAK7052689.1"/>
    <property type="molecule type" value="Genomic_DNA"/>
</dbReference>
<dbReference type="AlphaFoldDB" id="A0AAW0DPE9"/>
<proteinExistence type="predicted"/>
<evidence type="ECO:0000313" key="2">
    <source>
        <dbReference type="Proteomes" id="UP001362999"/>
    </source>
</evidence>
<protein>
    <submittedName>
        <fullName evidence="1">Uncharacterized protein</fullName>
    </submittedName>
</protein>
<keyword evidence="2" id="KW-1185">Reference proteome</keyword>
<comment type="caution">
    <text evidence="1">The sequence shown here is derived from an EMBL/GenBank/DDBJ whole genome shotgun (WGS) entry which is preliminary data.</text>
</comment>
<reference evidence="1 2" key="1">
    <citation type="journal article" date="2024" name="J Genomics">
        <title>Draft genome sequencing and assembly of Favolaschia claudopus CIRM-BRFM 2984 isolated from oak limbs.</title>
        <authorList>
            <person name="Navarro D."/>
            <person name="Drula E."/>
            <person name="Chaduli D."/>
            <person name="Cazenave R."/>
            <person name="Ahrendt S."/>
            <person name="Wang J."/>
            <person name="Lipzen A."/>
            <person name="Daum C."/>
            <person name="Barry K."/>
            <person name="Grigoriev I.V."/>
            <person name="Favel A."/>
            <person name="Rosso M.N."/>
            <person name="Martin F."/>
        </authorList>
    </citation>
    <scope>NUCLEOTIDE SEQUENCE [LARGE SCALE GENOMIC DNA]</scope>
    <source>
        <strain evidence="1 2">CIRM-BRFM 2984</strain>
    </source>
</reference>
<gene>
    <name evidence="1" type="ORF">R3P38DRAFT_3173001</name>
</gene>
<dbReference type="Proteomes" id="UP001362999">
    <property type="component" value="Unassembled WGS sequence"/>
</dbReference>
<evidence type="ECO:0000313" key="1">
    <source>
        <dbReference type="EMBL" id="KAK7052689.1"/>
    </source>
</evidence>
<organism evidence="1 2">
    <name type="scientific">Favolaschia claudopus</name>
    <dbReference type="NCBI Taxonomy" id="2862362"/>
    <lineage>
        <taxon>Eukaryota</taxon>
        <taxon>Fungi</taxon>
        <taxon>Dikarya</taxon>
        <taxon>Basidiomycota</taxon>
        <taxon>Agaricomycotina</taxon>
        <taxon>Agaricomycetes</taxon>
        <taxon>Agaricomycetidae</taxon>
        <taxon>Agaricales</taxon>
        <taxon>Marasmiineae</taxon>
        <taxon>Mycenaceae</taxon>
        <taxon>Favolaschia</taxon>
    </lineage>
</organism>
<sequence>MARPKKVRQLAVDPAKQRFLRHHWHQYLHAVTDRRVKQFFQFIVSRYFLTFGYGDVRTAWDGVRREEDLTNEEQLRDRGRLVAHVSWFIQNWYRQSDGIWMP</sequence>